<accession>A0A2U1LAD6</accession>
<evidence type="ECO:0000256" key="6">
    <source>
        <dbReference type="ARBA" id="ARBA00023002"/>
    </source>
</evidence>
<dbReference type="Gene3D" id="1.10.630.10">
    <property type="entry name" value="Cytochrome P450"/>
    <property type="match status" value="1"/>
</dbReference>
<dbReference type="GO" id="GO:0016020">
    <property type="term" value="C:membrane"/>
    <property type="evidence" value="ECO:0007669"/>
    <property type="project" value="UniProtKB-SubCell"/>
</dbReference>
<protein>
    <submittedName>
        <fullName evidence="11">Cytochrome P450</fullName>
    </submittedName>
</protein>
<keyword evidence="5" id="KW-0479">Metal-binding</keyword>
<keyword evidence="8" id="KW-0503">Monooxygenase</keyword>
<keyword evidence="7" id="KW-0408">Iron</keyword>
<comment type="similarity">
    <text evidence="3">Belongs to the cytochrome P450 family.</text>
</comment>
<comment type="caution">
    <text evidence="11">The sequence shown here is derived from an EMBL/GenBank/DDBJ whole genome shotgun (WGS) entry which is preliminary data.</text>
</comment>
<dbReference type="Proteomes" id="UP000245207">
    <property type="component" value="Unassembled WGS sequence"/>
</dbReference>
<keyword evidence="10" id="KW-0812">Transmembrane</keyword>
<evidence type="ECO:0000256" key="4">
    <source>
        <dbReference type="ARBA" id="ARBA00022617"/>
    </source>
</evidence>
<evidence type="ECO:0000256" key="3">
    <source>
        <dbReference type="ARBA" id="ARBA00010617"/>
    </source>
</evidence>
<reference evidence="11 12" key="1">
    <citation type="journal article" date="2018" name="Mol. Plant">
        <title>The genome of Artemisia annua provides insight into the evolution of Asteraceae family and artemisinin biosynthesis.</title>
        <authorList>
            <person name="Shen Q."/>
            <person name="Zhang L."/>
            <person name="Liao Z."/>
            <person name="Wang S."/>
            <person name="Yan T."/>
            <person name="Shi P."/>
            <person name="Liu M."/>
            <person name="Fu X."/>
            <person name="Pan Q."/>
            <person name="Wang Y."/>
            <person name="Lv Z."/>
            <person name="Lu X."/>
            <person name="Zhang F."/>
            <person name="Jiang W."/>
            <person name="Ma Y."/>
            <person name="Chen M."/>
            <person name="Hao X."/>
            <person name="Li L."/>
            <person name="Tang Y."/>
            <person name="Lv G."/>
            <person name="Zhou Y."/>
            <person name="Sun X."/>
            <person name="Brodelius P.E."/>
            <person name="Rose J.K.C."/>
            <person name="Tang K."/>
        </authorList>
    </citation>
    <scope>NUCLEOTIDE SEQUENCE [LARGE SCALE GENOMIC DNA]</scope>
    <source>
        <strain evidence="12">cv. Huhao1</strain>
        <tissue evidence="11">Leaf</tissue>
    </source>
</reference>
<dbReference type="PANTHER" id="PTHR47943:SF8">
    <property type="entry name" value="CYTOCHROME P450"/>
    <property type="match status" value="1"/>
</dbReference>
<dbReference type="GO" id="GO:0020037">
    <property type="term" value="F:heme binding"/>
    <property type="evidence" value="ECO:0007669"/>
    <property type="project" value="InterPro"/>
</dbReference>
<sequence length="304" mass="34696">MENVYSYLSLIFIFLMSTIFIFRYSKAKPHLPPSPLVVLPIIGHLHLLSHIPHQAFQKLSLEYGPIIHLFLGSVPCVVASSPESAKEFLKTNENASLDRPKSLALDYITYGSKDFVFTNYGPYWKFMKKIVNSQLLNGRTLDLLSSIRHDELTRFIRSLSENAKVGKSVDLGEELMKLVNNVISRMVTRERCMDKEGESDSVGKLIAEITVASGSFNLSDYIWLFKTPDLQGFEKRVKDIRSRFDVIIERIMKEHEEARKHKEVGGVQDLLDILLDVAQDESMEVNLTRENIKAFIQVLPIYAS</sequence>
<dbReference type="AlphaFoldDB" id="A0A2U1LAD6"/>
<dbReference type="GO" id="GO:0004497">
    <property type="term" value="F:monooxygenase activity"/>
    <property type="evidence" value="ECO:0007669"/>
    <property type="project" value="UniProtKB-KW"/>
</dbReference>
<evidence type="ECO:0000313" key="12">
    <source>
        <dbReference type="Proteomes" id="UP000245207"/>
    </source>
</evidence>
<evidence type="ECO:0000256" key="2">
    <source>
        <dbReference type="ARBA" id="ARBA00004370"/>
    </source>
</evidence>
<dbReference type="OrthoDB" id="1103324at2759"/>
<evidence type="ECO:0000256" key="1">
    <source>
        <dbReference type="ARBA" id="ARBA00001971"/>
    </source>
</evidence>
<dbReference type="InterPro" id="IPR036396">
    <property type="entry name" value="Cyt_P450_sf"/>
</dbReference>
<dbReference type="EMBL" id="PKPP01010510">
    <property type="protein sequence ID" value="PWA45974.1"/>
    <property type="molecule type" value="Genomic_DNA"/>
</dbReference>
<gene>
    <name evidence="11" type="ORF">CTI12_AA513090</name>
</gene>
<organism evidence="11 12">
    <name type="scientific">Artemisia annua</name>
    <name type="common">Sweet wormwood</name>
    <dbReference type="NCBI Taxonomy" id="35608"/>
    <lineage>
        <taxon>Eukaryota</taxon>
        <taxon>Viridiplantae</taxon>
        <taxon>Streptophyta</taxon>
        <taxon>Embryophyta</taxon>
        <taxon>Tracheophyta</taxon>
        <taxon>Spermatophyta</taxon>
        <taxon>Magnoliopsida</taxon>
        <taxon>eudicotyledons</taxon>
        <taxon>Gunneridae</taxon>
        <taxon>Pentapetalae</taxon>
        <taxon>asterids</taxon>
        <taxon>campanulids</taxon>
        <taxon>Asterales</taxon>
        <taxon>Asteraceae</taxon>
        <taxon>Asteroideae</taxon>
        <taxon>Anthemideae</taxon>
        <taxon>Artemisiinae</taxon>
        <taxon>Artemisia</taxon>
    </lineage>
</organism>
<keyword evidence="9 10" id="KW-0472">Membrane</keyword>
<proteinExistence type="inferred from homology"/>
<evidence type="ECO:0000256" key="7">
    <source>
        <dbReference type="ARBA" id="ARBA00023004"/>
    </source>
</evidence>
<dbReference type="PANTHER" id="PTHR47943">
    <property type="entry name" value="CYTOCHROME P450 93A3-LIKE"/>
    <property type="match status" value="1"/>
</dbReference>
<dbReference type="GO" id="GO:0005506">
    <property type="term" value="F:iron ion binding"/>
    <property type="evidence" value="ECO:0007669"/>
    <property type="project" value="InterPro"/>
</dbReference>
<feature type="transmembrane region" description="Helical" evidence="10">
    <location>
        <begin position="6"/>
        <end position="24"/>
    </location>
</feature>
<dbReference type="InterPro" id="IPR001128">
    <property type="entry name" value="Cyt_P450"/>
</dbReference>
<evidence type="ECO:0000256" key="10">
    <source>
        <dbReference type="SAM" id="Phobius"/>
    </source>
</evidence>
<dbReference type="STRING" id="35608.A0A2U1LAD6"/>
<dbReference type="Pfam" id="PF00067">
    <property type="entry name" value="p450"/>
    <property type="match status" value="1"/>
</dbReference>
<comment type="subcellular location">
    <subcellularLocation>
        <location evidence="2">Membrane</location>
    </subcellularLocation>
</comment>
<evidence type="ECO:0000313" key="11">
    <source>
        <dbReference type="EMBL" id="PWA45974.1"/>
    </source>
</evidence>
<dbReference type="GO" id="GO:0016705">
    <property type="term" value="F:oxidoreductase activity, acting on paired donors, with incorporation or reduction of molecular oxygen"/>
    <property type="evidence" value="ECO:0007669"/>
    <property type="project" value="InterPro"/>
</dbReference>
<evidence type="ECO:0000256" key="5">
    <source>
        <dbReference type="ARBA" id="ARBA00022723"/>
    </source>
</evidence>
<name>A0A2U1LAD6_ARTAN</name>
<keyword evidence="12" id="KW-1185">Reference proteome</keyword>
<keyword evidence="10" id="KW-1133">Transmembrane helix</keyword>
<comment type="cofactor">
    <cofactor evidence="1">
        <name>heme</name>
        <dbReference type="ChEBI" id="CHEBI:30413"/>
    </cofactor>
</comment>
<evidence type="ECO:0000256" key="8">
    <source>
        <dbReference type="ARBA" id="ARBA00023033"/>
    </source>
</evidence>
<keyword evidence="4" id="KW-0349">Heme</keyword>
<evidence type="ECO:0000256" key="9">
    <source>
        <dbReference type="ARBA" id="ARBA00023136"/>
    </source>
</evidence>
<keyword evidence="6" id="KW-0560">Oxidoreductase</keyword>
<dbReference type="SUPFAM" id="SSF48264">
    <property type="entry name" value="Cytochrome P450"/>
    <property type="match status" value="1"/>
</dbReference>